<accession>A0A1V4AZ93</accession>
<reference evidence="1 2" key="1">
    <citation type="submission" date="2018-06" db="EMBL/GenBank/DDBJ databases">
        <authorList>
            <consortium name="Pathogen Informatics"/>
            <person name="Doyle S."/>
        </authorList>
    </citation>
    <scope>NUCLEOTIDE SEQUENCE [LARGE SCALE GENOMIC DNA]</scope>
    <source>
        <strain evidence="1 2">NCTC1659</strain>
    </source>
</reference>
<dbReference type="STRING" id="733.B0186_09545"/>
<dbReference type="AlphaFoldDB" id="A0A1V4AZ93"/>
<sequence>MIPFQNPLIETCPHCKWQNNFIIKSDCIPALEKHCPKCGEKTKLVELSTLEKFMHSIKKTPIF</sequence>
<protein>
    <submittedName>
        <fullName evidence="1">Uncharacterized protein</fullName>
    </submittedName>
</protein>
<name>A0A1V4AZ93_9PAST</name>
<evidence type="ECO:0000313" key="1">
    <source>
        <dbReference type="EMBL" id="STO59229.1"/>
    </source>
</evidence>
<dbReference type="Proteomes" id="UP000254329">
    <property type="component" value="Unassembled WGS sequence"/>
</dbReference>
<dbReference type="EMBL" id="UGHF01000001">
    <property type="protein sequence ID" value="STO59229.1"/>
    <property type="molecule type" value="Genomic_DNA"/>
</dbReference>
<gene>
    <name evidence="1" type="ORF">NCTC1659_00476</name>
</gene>
<keyword evidence="2" id="KW-1185">Reference proteome</keyword>
<organism evidence="1 2">
    <name type="scientific">Canicola haemoglobinophilus</name>
    <dbReference type="NCBI Taxonomy" id="733"/>
    <lineage>
        <taxon>Bacteria</taxon>
        <taxon>Pseudomonadati</taxon>
        <taxon>Pseudomonadota</taxon>
        <taxon>Gammaproteobacteria</taxon>
        <taxon>Pasteurellales</taxon>
        <taxon>Pasteurellaceae</taxon>
        <taxon>Canicola</taxon>
    </lineage>
</organism>
<proteinExistence type="predicted"/>
<evidence type="ECO:0000313" key="2">
    <source>
        <dbReference type="Proteomes" id="UP000254329"/>
    </source>
</evidence>